<evidence type="ECO:0000313" key="1">
    <source>
        <dbReference type="EMBL" id="CCD74197.1"/>
    </source>
</evidence>
<dbReference type="WormBase" id="Y73B6BL.270">
    <property type="protein sequence ID" value="CE44195"/>
    <property type="gene ID" value="WBGene00194832"/>
</dbReference>
<dbReference type="EMBL" id="BX284604">
    <property type="protein sequence ID" value="CCD74197.1"/>
    <property type="molecule type" value="Genomic_DNA"/>
</dbReference>
<dbReference type="Bgee" id="WBGene00194832">
    <property type="expression patterns" value="Expressed in pharyngeal muscle cell (C elegans) and 1 other cell type or tissue"/>
</dbReference>
<name>D0G917_CAEEL</name>
<dbReference type="OrthoDB" id="27832at2759"/>
<proteinExistence type="predicted"/>
<reference evidence="1 2" key="1">
    <citation type="journal article" date="1998" name="Science">
        <title>Genome sequence of the nematode C. elegans: a platform for investigating biology.</title>
        <authorList>
            <consortium name="The C. elegans sequencing consortium"/>
            <person name="Sulson J.E."/>
            <person name="Waterston R."/>
        </authorList>
    </citation>
    <scope>NUCLEOTIDE SEQUENCE [LARGE SCALE GENOMIC DNA]</scope>
    <source>
        <strain evidence="1 2">Bristol N2</strain>
    </source>
</reference>
<sequence length="43" mass="5048">MPKLQNLHAFDDPSINKQRCSPFSFEKSHHIRHSFSLLIHTSD</sequence>
<dbReference type="Proteomes" id="UP000001940">
    <property type="component" value="Chromosome IV"/>
</dbReference>
<gene>
    <name evidence="1" type="ORF">CELE_Y73B6BL.270</name>
    <name evidence="1 3" type="ORF">Y73B6BL.270</name>
</gene>
<organism evidence="1 2">
    <name type="scientific">Caenorhabditis elegans</name>
    <dbReference type="NCBI Taxonomy" id="6239"/>
    <lineage>
        <taxon>Eukaryota</taxon>
        <taxon>Metazoa</taxon>
        <taxon>Ecdysozoa</taxon>
        <taxon>Nematoda</taxon>
        <taxon>Chromadorea</taxon>
        <taxon>Rhabditida</taxon>
        <taxon>Rhabditina</taxon>
        <taxon>Rhabditomorpha</taxon>
        <taxon>Rhabditoidea</taxon>
        <taxon>Rhabditidae</taxon>
        <taxon>Peloderinae</taxon>
        <taxon>Caenorhabditis</taxon>
    </lineage>
</organism>
<keyword evidence="2" id="KW-1185">Reference proteome</keyword>
<dbReference type="AlphaFoldDB" id="D0G917"/>
<protein>
    <submittedName>
        <fullName evidence="1">Uncharacterized protein</fullName>
    </submittedName>
</protein>
<evidence type="ECO:0000313" key="2">
    <source>
        <dbReference type="Proteomes" id="UP000001940"/>
    </source>
</evidence>
<evidence type="ECO:0000313" key="3">
    <source>
        <dbReference type="WormBase" id="Y73B6BL.270"/>
    </source>
</evidence>
<dbReference type="PaxDb" id="6239-Y73B6BL.270"/>
<dbReference type="InParanoid" id="D0G917"/>
<accession>D0G917</accession>
<dbReference type="HOGENOM" id="CLU_3242666_0_0_1"/>
<dbReference type="AGR" id="WB:WBGene00194832"/>